<evidence type="ECO:0000256" key="1">
    <source>
        <dbReference type="SAM" id="SignalP"/>
    </source>
</evidence>
<reference evidence="2 3" key="1">
    <citation type="submission" date="2018-06" db="EMBL/GenBank/DDBJ databases">
        <title>Comparative genomics of rhizobia nodulating Arachis hypogaea in China.</title>
        <authorList>
            <person name="Li Y."/>
        </authorList>
    </citation>
    <scope>NUCLEOTIDE SEQUENCE [LARGE SCALE GENOMIC DNA]</scope>
    <source>
        <strain evidence="2 3">CCBAU 51670</strain>
    </source>
</reference>
<dbReference type="KEGG" id="bgz:XH91_01125"/>
<keyword evidence="1" id="KW-0732">Signal</keyword>
<name>A0AAE6C668_9BRAD</name>
<dbReference type="EMBL" id="CP030053">
    <property type="protein sequence ID" value="QAU44095.1"/>
    <property type="molecule type" value="Genomic_DNA"/>
</dbReference>
<evidence type="ECO:0008006" key="4">
    <source>
        <dbReference type="Google" id="ProtNLM"/>
    </source>
</evidence>
<proteinExistence type="predicted"/>
<organism evidence="2 3">
    <name type="scientific">Bradyrhizobium guangzhouense</name>
    <dbReference type="NCBI Taxonomy" id="1325095"/>
    <lineage>
        <taxon>Bacteria</taxon>
        <taxon>Pseudomonadati</taxon>
        <taxon>Pseudomonadota</taxon>
        <taxon>Alphaproteobacteria</taxon>
        <taxon>Hyphomicrobiales</taxon>
        <taxon>Nitrobacteraceae</taxon>
        <taxon>Bradyrhizobium</taxon>
    </lineage>
</organism>
<feature type="signal peptide" evidence="1">
    <location>
        <begin position="1"/>
        <end position="30"/>
    </location>
</feature>
<gene>
    <name evidence="2" type="ORF">XH91_01125</name>
</gene>
<sequence>MGPRKVINWLIALAVAAALIASPLSASAMAASQMAAAAGEMQAMADDMPCCPQQDQKAKDCGSCPFVALCMLTITMPPPCGSAASVDRTISLSAFALPNDLLIDGLGAHPPDHPPRTIV</sequence>
<protein>
    <recommendedName>
        <fullName evidence="4">DUF2946 domain-containing protein</fullName>
    </recommendedName>
</protein>
<evidence type="ECO:0000313" key="3">
    <source>
        <dbReference type="Proteomes" id="UP000288972"/>
    </source>
</evidence>
<accession>A0AAE6C668</accession>
<feature type="chain" id="PRO_5042083126" description="DUF2946 domain-containing protein" evidence="1">
    <location>
        <begin position="31"/>
        <end position="119"/>
    </location>
</feature>
<dbReference type="AlphaFoldDB" id="A0AAE6C668"/>
<evidence type="ECO:0000313" key="2">
    <source>
        <dbReference type="EMBL" id="QAU44095.1"/>
    </source>
</evidence>
<dbReference type="Proteomes" id="UP000288972">
    <property type="component" value="Chromosome"/>
</dbReference>